<evidence type="ECO:0008006" key="3">
    <source>
        <dbReference type="Google" id="ProtNLM"/>
    </source>
</evidence>
<name>A0AAW9PDZ7_KLEVA</name>
<gene>
    <name evidence="1" type="ORF">QAB22_007660</name>
</gene>
<comment type="caution">
    <text evidence="1">The sequence shown here is derived from an EMBL/GenBank/DDBJ whole genome shotgun (WGS) entry which is preliminary data.</text>
</comment>
<reference evidence="1" key="1">
    <citation type="journal article" date="2023" name="Nat. Commun.">
        <title>Genomic dissection of endemic carbapenem resistance reveals metallo-beta-lactamase dissemination through clonal, plasmid and integron transfer.</title>
        <authorList>
            <person name="Macesic N."/>
            <person name="Hawkey J."/>
            <person name="Vezina B."/>
            <person name="Wisniewski J.A."/>
            <person name="Cottingham H."/>
            <person name="Blakeway L.V."/>
            <person name="Harshegyi T."/>
            <person name="Pragastis K."/>
            <person name="Badoordeen G.Z."/>
            <person name="Dennison A."/>
            <person name="Spelman D.W."/>
            <person name="Jenney A.W.J."/>
            <person name="Peleg A.Y."/>
        </authorList>
    </citation>
    <scope>NUCLEOTIDE SEQUENCE</scope>
    <source>
        <strain evidence="1">CPO071</strain>
    </source>
</reference>
<evidence type="ECO:0000313" key="1">
    <source>
        <dbReference type="EMBL" id="MEC6056434.1"/>
    </source>
</evidence>
<dbReference type="AlphaFoldDB" id="A0AAW9PDZ7"/>
<reference evidence="1" key="2">
    <citation type="submission" date="2024-01" db="EMBL/GenBank/DDBJ databases">
        <authorList>
            <person name="Macesic N."/>
        </authorList>
    </citation>
    <scope>NUCLEOTIDE SEQUENCE</scope>
    <source>
        <strain evidence="1">CPO071</strain>
    </source>
</reference>
<protein>
    <recommendedName>
        <fullName evidence="3">DUF3077 domain-containing protein</fullName>
    </recommendedName>
</protein>
<dbReference type="Proteomes" id="UP001176846">
    <property type="component" value="Unassembled WGS sequence"/>
</dbReference>
<dbReference type="EMBL" id="JARTTN020000001">
    <property type="protein sequence ID" value="MEC6056434.1"/>
    <property type="molecule type" value="Genomic_DNA"/>
</dbReference>
<dbReference type="RefSeq" id="WP_049085384.1">
    <property type="nucleotide sequence ID" value="NZ_JARTTN020000001.1"/>
</dbReference>
<proteinExistence type="predicted"/>
<sequence>MNNVQELKSTQSIRQYAALTASLLECAVLLTSSSDQKTGRFVPDLLRVAFERADSLADALEEMEVTYVKK</sequence>
<accession>A0AAW9PDZ7</accession>
<evidence type="ECO:0000313" key="2">
    <source>
        <dbReference type="Proteomes" id="UP001176846"/>
    </source>
</evidence>
<organism evidence="1 2">
    <name type="scientific">Klebsiella variicola</name>
    <dbReference type="NCBI Taxonomy" id="244366"/>
    <lineage>
        <taxon>Bacteria</taxon>
        <taxon>Pseudomonadati</taxon>
        <taxon>Pseudomonadota</taxon>
        <taxon>Gammaproteobacteria</taxon>
        <taxon>Enterobacterales</taxon>
        <taxon>Enterobacteriaceae</taxon>
        <taxon>Klebsiella/Raoultella group</taxon>
        <taxon>Klebsiella</taxon>
        <taxon>Klebsiella pneumoniae complex</taxon>
    </lineage>
</organism>